<evidence type="ECO:0000256" key="6">
    <source>
        <dbReference type="HAMAP-Rule" id="MF_01885"/>
    </source>
</evidence>
<comment type="catalytic activity">
    <reaction evidence="6">
        <text>5-carboxymethylaminomethyluridine(34) in tRNA(Leu) + S-adenosyl-L-methionine = 5-carboxymethylaminomethyl-2'-O-methyluridine(34) in tRNA(Leu) + S-adenosyl-L-homocysteine + H(+)</text>
        <dbReference type="Rhea" id="RHEA:43088"/>
        <dbReference type="Rhea" id="RHEA-COMP:10333"/>
        <dbReference type="Rhea" id="RHEA-COMP:10334"/>
        <dbReference type="ChEBI" id="CHEBI:15378"/>
        <dbReference type="ChEBI" id="CHEBI:57856"/>
        <dbReference type="ChEBI" id="CHEBI:59789"/>
        <dbReference type="ChEBI" id="CHEBI:74508"/>
        <dbReference type="ChEBI" id="CHEBI:74511"/>
        <dbReference type="EC" id="2.1.1.207"/>
    </reaction>
</comment>
<evidence type="ECO:0000313" key="10">
    <source>
        <dbReference type="Proteomes" id="UP000050934"/>
    </source>
</evidence>
<comment type="similarity">
    <text evidence="6">Belongs to the class IV-like SAM-binding methyltransferase superfamily. RNA methyltransferase TrmH family. TrmL subfamily.</text>
</comment>
<dbReference type="PANTHER" id="PTHR42971:SF1">
    <property type="entry name" value="TRNA (CYTIDINE(34)-2'-O)-METHYLTRANSFERASE"/>
    <property type="match status" value="1"/>
</dbReference>
<evidence type="ECO:0000256" key="5">
    <source>
        <dbReference type="ARBA" id="ARBA00022694"/>
    </source>
</evidence>
<dbReference type="Gene3D" id="3.40.1280.10">
    <property type="match status" value="1"/>
</dbReference>
<evidence type="ECO:0000256" key="1">
    <source>
        <dbReference type="ARBA" id="ARBA00022490"/>
    </source>
</evidence>
<evidence type="ECO:0000256" key="7">
    <source>
        <dbReference type="PIRSR" id="PIRSR029256-1"/>
    </source>
</evidence>
<protein>
    <recommendedName>
        <fullName evidence="6">Putative tRNA (cytidine(34)-2'-O)-methyltransferase</fullName>
        <ecNumber evidence="6">2.1.1.207</ecNumber>
    </recommendedName>
    <alternativeName>
        <fullName evidence="6">tRNA (cytidine/uridine-2'-O-)-methyltransferase</fullName>
    </alternativeName>
</protein>
<dbReference type="GO" id="GO:0002130">
    <property type="term" value="P:wobble position ribose methylation"/>
    <property type="evidence" value="ECO:0007669"/>
    <property type="project" value="TreeGrafter"/>
</dbReference>
<evidence type="ECO:0000256" key="3">
    <source>
        <dbReference type="ARBA" id="ARBA00022679"/>
    </source>
</evidence>
<dbReference type="EC" id="2.1.1.207" evidence="6"/>
<dbReference type="InterPro" id="IPR001537">
    <property type="entry name" value="SpoU_MeTrfase"/>
</dbReference>
<feature type="binding site" evidence="6 7">
    <location>
        <position position="134"/>
    </location>
    <ligand>
        <name>S-adenosyl-L-methionine</name>
        <dbReference type="ChEBI" id="CHEBI:59789"/>
    </ligand>
</feature>
<evidence type="ECO:0000256" key="4">
    <source>
        <dbReference type="ARBA" id="ARBA00022691"/>
    </source>
</evidence>
<dbReference type="AlphaFoldDB" id="A0A0R2I500"/>
<evidence type="ECO:0000256" key="2">
    <source>
        <dbReference type="ARBA" id="ARBA00022603"/>
    </source>
</evidence>
<keyword evidence="3 6" id="KW-0808">Transferase</keyword>
<dbReference type="GO" id="GO:0003723">
    <property type="term" value="F:RNA binding"/>
    <property type="evidence" value="ECO:0007669"/>
    <property type="project" value="InterPro"/>
</dbReference>
<dbReference type="GO" id="GO:0141102">
    <property type="term" value="F:tRNA (5-carboxymethylaminomethyluridine(34)-2'-O)-methyltransferase activity"/>
    <property type="evidence" value="ECO:0007669"/>
    <property type="project" value="RHEA"/>
</dbReference>
<dbReference type="GO" id="GO:0141098">
    <property type="term" value="F:tRNA (cytidine(34)-2'-O)-methyltransferase activity"/>
    <property type="evidence" value="ECO:0007669"/>
    <property type="project" value="RHEA"/>
</dbReference>
<organism evidence="9 10">
    <name type="scientific">Limosilactobacillus secaliphilus</name>
    <dbReference type="NCBI Taxonomy" id="396268"/>
    <lineage>
        <taxon>Bacteria</taxon>
        <taxon>Bacillati</taxon>
        <taxon>Bacillota</taxon>
        <taxon>Bacilli</taxon>
        <taxon>Lactobacillales</taxon>
        <taxon>Lactobacillaceae</taxon>
        <taxon>Limosilactobacillus</taxon>
    </lineage>
</organism>
<name>A0A0R2I500_9LACO</name>
<dbReference type="STRING" id="396268.IV45_GL000301"/>
<reference evidence="9 10" key="1">
    <citation type="journal article" date="2015" name="Genome Announc.">
        <title>Expanding the biotechnology potential of lactobacilli through comparative genomics of 213 strains and associated genera.</title>
        <authorList>
            <person name="Sun Z."/>
            <person name="Harris H.M."/>
            <person name="McCann A."/>
            <person name="Guo C."/>
            <person name="Argimon S."/>
            <person name="Zhang W."/>
            <person name="Yang X."/>
            <person name="Jeffery I.B."/>
            <person name="Cooney J.C."/>
            <person name="Kagawa T.F."/>
            <person name="Liu W."/>
            <person name="Song Y."/>
            <person name="Salvetti E."/>
            <person name="Wrobel A."/>
            <person name="Rasinkangas P."/>
            <person name="Parkhill J."/>
            <person name="Rea M.C."/>
            <person name="O'Sullivan O."/>
            <person name="Ritari J."/>
            <person name="Douillard F.P."/>
            <person name="Paul Ross R."/>
            <person name="Yang R."/>
            <person name="Briner A.E."/>
            <person name="Felis G.E."/>
            <person name="de Vos W.M."/>
            <person name="Barrangou R."/>
            <person name="Klaenhammer T.R."/>
            <person name="Caufield P.W."/>
            <person name="Cui Y."/>
            <person name="Zhang H."/>
            <person name="O'Toole P.W."/>
        </authorList>
    </citation>
    <scope>NUCLEOTIDE SEQUENCE [LARGE SCALE GENOMIC DNA]</scope>
    <source>
        <strain evidence="9 10">DSM 17896</strain>
    </source>
</reference>
<sequence>MPKLKEIRVLTNHIVLFEPLFPANTGNIARTCAGTDTVLHLIKPLGFSTDDKHMKRAGLDYWNSVKVVYHDDLQAFMATVPDINQLYLVSKFATRDYTEVDYTLPGDHYFLFGKETTGLPEPFMRRYPEQAIRIPQDDSHIRALNLSNSVAIVIYEALRQQQFPNLARVHRYPFDKLK</sequence>
<dbReference type="GO" id="GO:0005737">
    <property type="term" value="C:cytoplasm"/>
    <property type="evidence" value="ECO:0007669"/>
    <property type="project" value="UniProtKB-SubCell"/>
</dbReference>
<dbReference type="InterPro" id="IPR029026">
    <property type="entry name" value="tRNA_m1G_MTases_N"/>
</dbReference>
<dbReference type="PIRSF" id="PIRSF029256">
    <property type="entry name" value="SpoU_TrmH_prd"/>
    <property type="match status" value="1"/>
</dbReference>
<keyword evidence="4 6" id="KW-0949">S-adenosyl-L-methionine</keyword>
<keyword evidence="5 6" id="KW-0819">tRNA processing</keyword>
<comment type="function">
    <text evidence="6">Could methylate the ribose at the nucleotide 34 wobble position in tRNA.</text>
</comment>
<keyword evidence="1 6" id="KW-0963">Cytoplasm</keyword>
<keyword evidence="2 6" id="KW-0489">Methyltransferase</keyword>
<dbReference type="HAMAP" id="MF_01885">
    <property type="entry name" value="tRNA_methyltr_TrmL"/>
    <property type="match status" value="1"/>
</dbReference>
<proteinExistence type="inferred from homology"/>
<dbReference type="Proteomes" id="UP000050934">
    <property type="component" value="Unassembled WGS sequence"/>
</dbReference>
<dbReference type="EMBL" id="JQBW01000009">
    <property type="protein sequence ID" value="KRN58678.1"/>
    <property type="molecule type" value="Genomic_DNA"/>
</dbReference>
<accession>A0A0R2I500</accession>
<dbReference type="InterPro" id="IPR029028">
    <property type="entry name" value="Alpha/beta_knot_MTases"/>
</dbReference>
<comment type="caution">
    <text evidence="6">Lacks conserved residue(s) required for the propagation of feature annotation.</text>
</comment>
<comment type="catalytic activity">
    <reaction evidence="6">
        <text>cytidine(34) in tRNA + S-adenosyl-L-methionine = 2'-O-methylcytidine(34) in tRNA + S-adenosyl-L-homocysteine + H(+)</text>
        <dbReference type="Rhea" id="RHEA:43084"/>
        <dbReference type="Rhea" id="RHEA-COMP:10331"/>
        <dbReference type="Rhea" id="RHEA-COMP:10332"/>
        <dbReference type="ChEBI" id="CHEBI:15378"/>
        <dbReference type="ChEBI" id="CHEBI:57856"/>
        <dbReference type="ChEBI" id="CHEBI:59789"/>
        <dbReference type="ChEBI" id="CHEBI:74495"/>
        <dbReference type="ChEBI" id="CHEBI:82748"/>
        <dbReference type="EC" id="2.1.1.207"/>
    </reaction>
</comment>
<dbReference type="SUPFAM" id="SSF75217">
    <property type="entry name" value="alpha/beta knot"/>
    <property type="match status" value="1"/>
</dbReference>
<feature type="domain" description="tRNA/rRNA methyltransferase SpoU type" evidence="8">
    <location>
        <begin position="13"/>
        <end position="155"/>
    </location>
</feature>
<comment type="caution">
    <text evidence="9">The sequence shown here is derived from an EMBL/GenBank/DDBJ whole genome shotgun (WGS) entry which is preliminary data.</text>
</comment>
<dbReference type="InterPro" id="IPR016914">
    <property type="entry name" value="TrmL"/>
</dbReference>
<gene>
    <name evidence="9" type="ORF">IV45_GL000301</name>
</gene>
<dbReference type="GO" id="GO:0042802">
    <property type="term" value="F:identical protein binding"/>
    <property type="evidence" value="ECO:0007669"/>
    <property type="project" value="UniProtKB-ARBA"/>
</dbReference>
<evidence type="ECO:0000259" key="8">
    <source>
        <dbReference type="Pfam" id="PF00588"/>
    </source>
</evidence>
<dbReference type="PATRIC" id="fig|396268.3.peg.304"/>
<dbReference type="Pfam" id="PF00588">
    <property type="entry name" value="SpoU_methylase"/>
    <property type="match status" value="1"/>
</dbReference>
<dbReference type="CDD" id="cd18094">
    <property type="entry name" value="SpoU-like_TrmL"/>
    <property type="match status" value="1"/>
</dbReference>
<keyword evidence="10" id="KW-1185">Reference proteome</keyword>
<evidence type="ECO:0000313" key="9">
    <source>
        <dbReference type="EMBL" id="KRN58678.1"/>
    </source>
</evidence>
<feature type="binding site" evidence="6 7">
    <location>
        <position position="89"/>
    </location>
    <ligand>
        <name>S-adenosyl-L-methionine</name>
        <dbReference type="ChEBI" id="CHEBI:59789"/>
    </ligand>
</feature>
<dbReference type="FunFam" id="3.40.1280.10:FF:000002">
    <property type="entry name" value="Peptidylprolyl isomerase"/>
    <property type="match status" value="1"/>
</dbReference>
<comment type="subcellular location">
    <subcellularLocation>
        <location evidence="6">Cytoplasm</location>
    </subcellularLocation>
</comment>
<feature type="binding site" evidence="6 7">
    <location>
        <position position="113"/>
    </location>
    <ligand>
        <name>S-adenosyl-L-methionine</name>
        <dbReference type="ChEBI" id="CHEBI:59789"/>
    </ligand>
</feature>
<dbReference type="PANTHER" id="PTHR42971">
    <property type="entry name" value="TRNA (CYTIDINE(34)-2'-O)-METHYLTRANSFERASE"/>
    <property type="match status" value="1"/>
</dbReference>